<dbReference type="SUPFAM" id="SSF144232">
    <property type="entry name" value="HIT/MYND zinc finger-like"/>
    <property type="match status" value="1"/>
</dbReference>
<dbReference type="PROSITE" id="PS01360">
    <property type="entry name" value="ZF_MYND_1"/>
    <property type="match status" value="1"/>
</dbReference>
<evidence type="ECO:0000313" key="10">
    <source>
        <dbReference type="EMBL" id="KAL1886857.1"/>
    </source>
</evidence>
<feature type="domain" description="MYND-type" evidence="9">
    <location>
        <begin position="895"/>
        <end position="931"/>
    </location>
</feature>
<dbReference type="SMART" id="SM00355">
    <property type="entry name" value="ZnF_C2H2"/>
    <property type="match status" value="4"/>
</dbReference>
<feature type="compositionally biased region" description="Low complexity" evidence="7">
    <location>
        <begin position="234"/>
        <end position="245"/>
    </location>
</feature>
<dbReference type="Gene3D" id="6.10.140.2220">
    <property type="match status" value="1"/>
</dbReference>
<feature type="region of interest" description="Disordered" evidence="7">
    <location>
        <begin position="217"/>
        <end position="250"/>
    </location>
</feature>
<evidence type="ECO:0000256" key="3">
    <source>
        <dbReference type="ARBA" id="ARBA00022771"/>
    </source>
</evidence>
<dbReference type="PANTHER" id="PTHR45641">
    <property type="entry name" value="TETRATRICOPEPTIDE REPEAT PROTEIN (AFU_ORTHOLOGUE AFUA_6G03870)"/>
    <property type="match status" value="1"/>
</dbReference>
<dbReference type="SUPFAM" id="SSF48452">
    <property type="entry name" value="TPR-like"/>
    <property type="match status" value="2"/>
</dbReference>
<organism evidence="10 11">
    <name type="scientific">Paecilomyces lecythidis</name>
    <dbReference type="NCBI Taxonomy" id="3004212"/>
    <lineage>
        <taxon>Eukaryota</taxon>
        <taxon>Fungi</taxon>
        <taxon>Dikarya</taxon>
        <taxon>Ascomycota</taxon>
        <taxon>Pezizomycotina</taxon>
        <taxon>Eurotiomycetes</taxon>
        <taxon>Eurotiomycetidae</taxon>
        <taxon>Eurotiales</taxon>
        <taxon>Thermoascaceae</taxon>
        <taxon>Paecilomyces</taxon>
    </lineage>
</organism>
<keyword evidence="11" id="KW-1185">Reference proteome</keyword>
<evidence type="ECO:0000256" key="4">
    <source>
        <dbReference type="ARBA" id="ARBA00022803"/>
    </source>
</evidence>
<dbReference type="Gene3D" id="1.25.40.10">
    <property type="entry name" value="Tetratricopeptide repeat domain"/>
    <property type="match status" value="2"/>
</dbReference>
<evidence type="ECO:0008006" key="12">
    <source>
        <dbReference type="Google" id="ProtNLM"/>
    </source>
</evidence>
<dbReference type="Proteomes" id="UP001583193">
    <property type="component" value="Unassembled WGS sequence"/>
</dbReference>
<reference evidence="10 11" key="1">
    <citation type="journal article" date="2024" name="IMA Fungus">
        <title>IMA Genome - F19 : A genome assembly and annotation guide to empower mycologists, including annotated draft genome sequences of Ceratocystis pirilliformis, Diaporthe australafricana, Fusarium ophioides, Paecilomyces lecythidis, and Sporothrix stenoceras.</title>
        <authorList>
            <person name="Aylward J."/>
            <person name="Wilson A.M."/>
            <person name="Visagie C.M."/>
            <person name="Spraker J."/>
            <person name="Barnes I."/>
            <person name="Buitendag C."/>
            <person name="Ceriani C."/>
            <person name="Del Mar Angel L."/>
            <person name="du Plessis D."/>
            <person name="Fuchs T."/>
            <person name="Gasser K."/>
            <person name="Kramer D."/>
            <person name="Li W."/>
            <person name="Munsamy K."/>
            <person name="Piso A."/>
            <person name="Price J.L."/>
            <person name="Sonnekus B."/>
            <person name="Thomas C."/>
            <person name="van der Nest A."/>
            <person name="van Dijk A."/>
            <person name="van Heerden A."/>
            <person name="van Vuuren N."/>
            <person name="Yilmaz N."/>
            <person name="Duong T.A."/>
            <person name="van der Merwe N.A."/>
            <person name="Wingfield M.J."/>
            <person name="Wingfield B.D."/>
        </authorList>
    </citation>
    <scope>NUCLEOTIDE SEQUENCE [LARGE SCALE GENOMIC DNA]</scope>
    <source>
        <strain evidence="10 11">CMW 18167</strain>
    </source>
</reference>
<feature type="compositionally biased region" description="Basic and acidic residues" evidence="7">
    <location>
        <begin position="217"/>
        <end position="233"/>
    </location>
</feature>
<gene>
    <name evidence="10" type="ORF">Plec18167_000792</name>
</gene>
<evidence type="ECO:0000256" key="5">
    <source>
        <dbReference type="ARBA" id="ARBA00022833"/>
    </source>
</evidence>
<evidence type="ECO:0000256" key="7">
    <source>
        <dbReference type="SAM" id="MobiDB-lite"/>
    </source>
</evidence>
<dbReference type="Pfam" id="PF13424">
    <property type="entry name" value="TPR_12"/>
    <property type="match status" value="1"/>
</dbReference>
<dbReference type="InterPro" id="IPR002893">
    <property type="entry name" value="Znf_MYND"/>
</dbReference>
<keyword evidence="2" id="KW-0677">Repeat</keyword>
<evidence type="ECO:0000259" key="8">
    <source>
        <dbReference type="PROSITE" id="PS50157"/>
    </source>
</evidence>
<dbReference type="Gene3D" id="3.30.160.60">
    <property type="entry name" value="Classic Zinc Finger"/>
    <property type="match status" value="1"/>
</dbReference>
<evidence type="ECO:0000256" key="1">
    <source>
        <dbReference type="ARBA" id="ARBA00022723"/>
    </source>
</evidence>
<accession>A0ABR3YG79</accession>
<keyword evidence="5" id="KW-0862">Zinc</keyword>
<feature type="domain" description="C2H2-type" evidence="8">
    <location>
        <begin position="1"/>
        <end position="28"/>
    </location>
</feature>
<keyword evidence="3 6" id="KW-0863">Zinc-finger</keyword>
<evidence type="ECO:0000259" key="9">
    <source>
        <dbReference type="PROSITE" id="PS50865"/>
    </source>
</evidence>
<dbReference type="Pfam" id="PF13374">
    <property type="entry name" value="TPR_10"/>
    <property type="match status" value="2"/>
</dbReference>
<dbReference type="PROSITE" id="PS50157">
    <property type="entry name" value="ZINC_FINGER_C2H2_2"/>
    <property type="match status" value="2"/>
</dbReference>
<feature type="region of interest" description="Disordered" evidence="7">
    <location>
        <begin position="435"/>
        <end position="480"/>
    </location>
</feature>
<dbReference type="InterPro" id="IPR011990">
    <property type="entry name" value="TPR-like_helical_dom_sf"/>
</dbReference>
<feature type="domain" description="C2H2-type" evidence="8">
    <location>
        <begin position="162"/>
        <end position="189"/>
    </location>
</feature>
<protein>
    <recommendedName>
        <fullName evidence="12">Suppressor of anucleate metulae protein B</fullName>
    </recommendedName>
</protein>
<proteinExistence type="predicted"/>
<dbReference type="Pfam" id="PF01753">
    <property type="entry name" value="zf-MYND"/>
    <property type="match status" value="1"/>
</dbReference>
<evidence type="ECO:0000256" key="2">
    <source>
        <dbReference type="ARBA" id="ARBA00022737"/>
    </source>
</evidence>
<keyword evidence="1" id="KW-0479">Metal-binding</keyword>
<dbReference type="InterPro" id="IPR013087">
    <property type="entry name" value="Znf_C2H2_type"/>
</dbReference>
<sequence>MHCYHCAKSFIDRDEFESHRQSHIERQQQLHAGVAENGLGNSIRARRRRHGVLRAPEVLFSLAGKTLKSSDETPSAVDSFQDALRFFPPYTDKDGGHQMGECFCPDCEAIFSSSMELKQHHLTKYCPGSAILVYVMTRDRLIKKGYRVEKKSIPLDAEPFRVACEKCGEQFFNEIDRDAHQNMHETQDLECLHCGLRYDTSYELDAHYDWHDDMEYRQQRDGSEDSTSSDHSRSPSLASSGRSGPMAPQAPIPTIETAVAKKSASAILRGPQKLRESWPLRKSPQRDDDELVAISFSSGEDLERIYAPNGILQEGCDGTLPLSPTSQLMTITETSAISHYHPAGSDAEKTAVTTLCEESFLQPSEVGDYQDDVSTDSGATGDSNAPKKDSLFRSVLGKKISRSLSYSSTTSAGKKLIKKGAIRFSIVSNRLKNDNDSIKSGTTSSERSESRNGRESPALKVRVGDISDSDSGYGGSPKGAPGPFIHIHPTLEGSFANDASGRQRILSMEQIAFLYLQISECISCTPLKTKATAVQSRAEAELKRGNLEDAAAEYLDLLNIYNENPALDIDRMCRAGILHELGRIYEASNQPSESEWCYLEALGLYKRTFGRDYARNFCILNDIAALCEKDGYATEAAELYDRSLAGRLKTLGQNAPETLGSMQDLATIKTSLGDIETAVLLFEMVVPALETVFGLQHENTLTAMDNLSMLYQRLGLNEESRDISRRMIPYCRSVFGIDSSMTRDAIAKYLKNSANFDFSPDVKEILDHYRRSRQPQSLRVLQGLGRAYMDASLNRDAVDLFQSLFEAFTSVKGSDAPETLDALSALCVSREHLDALEQAIQAYGQLIQIARKAPPDHHSRRRMDYAQKRVADLRQRQDVLAAERKAWGLNAEGPCGKCQSPTKSLCNGCHIVRYCSENCQKQNMPTHKAQCIPSITLRESKSIAIKPKCPSLIQDTALAKIASKTNNHTSPANITASYTFYLDQRNFTTFRMKLSSAVNTIVLFSGDVSIQYMMLDNTLPSSESTSPSEGHTPTTEWTTPQIQEYVSVSPPSRSLTTYLLVAPGKEMLREHIDRRIHARSGGGEREKFEALTLPDNDLIEYCQGTLLNGYMGEAFMYVLEWI</sequence>
<evidence type="ECO:0000256" key="6">
    <source>
        <dbReference type="PROSITE-ProRule" id="PRU00134"/>
    </source>
</evidence>
<dbReference type="PROSITE" id="PS00028">
    <property type="entry name" value="ZINC_FINGER_C2H2_1"/>
    <property type="match status" value="3"/>
</dbReference>
<keyword evidence="4" id="KW-0802">TPR repeat</keyword>
<dbReference type="PANTHER" id="PTHR45641:SF14">
    <property type="entry name" value="TETRATRICOPEPTIDE REPEAT PROTEIN (AFU_ORTHOLOGUE AFUA_6G03870)"/>
    <property type="match status" value="1"/>
</dbReference>
<feature type="region of interest" description="Disordered" evidence="7">
    <location>
        <begin position="366"/>
        <end position="388"/>
    </location>
</feature>
<evidence type="ECO:0000313" key="11">
    <source>
        <dbReference type="Proteomes" id="UP001583193"/>
    </source>
</evidence>
<dbReference type="EMBL" id="JAVDPF010000001">
    <property type="protein sequence ID" value="KAL1886857.1"/>
    <property type="molecule type" value="Genomic_DNA"/>
</dbReference>
<comment type="caution">
    <text evidence="10">The sequence shown here is derived from an EMBL/GenBank/DDBJ whole genome shotgun (WGS) entry which is preliminary data.</text>
</comment>
<dbReference type="PROSITE" id="PS50865">
    <property type="entry name" value="ZF_MYND_2"/>
    <property type="match status" value="1"/>
</dbReference>
<name>A0ABR3YG79_9EURO</name>